<evidence type="ECO:0000256" key="1">
    <source>
        <dbReference type="ARBA" id="ARBA00004225"/>
    </source>
</evidence>
<evidence type="ECO:0000256" key="10">
    <source>
        <dbReference type="RuleBase" id="RU000488"/>
    </source>
</evidence>
<evidence type="ECO:0000256" key="7">
    <source>
        <dbReference type="ARBA" id="ARBA00023128"/>
    </source>
</evidence>
<dbReference type="OrthoDB" id="193856at2759"/>
<evidence type="ECO:0000256" key="2">
    <source>
        <dbReference type="ARBA" id="ARBA00006375"/>
    </source>
</evidence>
<dbReference type="GO" id="GO:0000064">
    <property type="term" value="F:L-ornithine transmembrane transporter activity"/>
    <property type="evidence" value="ECO:0007669"/>
    <property type="project" value="TreeGrafter"/>
</dbReference>
<dbReference type="InterPro" id="IPR050567">
    <property type="entry name" value="Mitochondrial_Carrier"/>
</dbReference>
<comment type="subcellular location">
    <subcellularLocation>
        <location evidence="1">Mitochondrion membrane</location>
        <topology evidence="1">Multi-pass membrane protein</topology>
    </subcellularLocation>
</comment>
<proteinExistence type="inferred from homology"/>
<keyword evidence="8 9" id="KW-0472">Membrane</keyword>
<feature type="repeat" description="Solcar" evidence="9">
    <location>
        <begin position="146"/>
        <end position="246"/>
    </location>
</feature>
<gene>
    <name evidence="12" type="ORF">K437DRAFT_125818</name>
</gene>
<dbReference type="GeneID" id="25261422"/>
<feature type="region of interest" description="Disordered" evidence="11">
    <location>
        <begin position="19"/>
        <end position="42"/>
    </location>
</feature>
<dbReference type="EMBL" id="JMSN01000045">
    <property type="protein sequence ID" value="KDN45087.1"/>
    <property type="molecule type" value="Genomic_DNA"/>
</dbReference>
<evidence type="ECO:0000256" key="9">
    <source>
        <dbReference type="PROSITE-ProRule" id="PRU00282"/>
    </source>
</evidence>
<keyword evidence="3 10" id="KW-0813">Transport</keyword>
<dbReference type="AlphaFoldDB" id="A0A066VTN3"/>
<dbReference type="Pfam" id="PF00153">
    <property type="entry name" value="Mito_carr"/>
    <property type="match status" value="3"/>
</dbReference>
<organism evidence="12 13">
    <name type="scientific">Tilletiaria anomala (strain ATCC 24038 / CBS 436.72 / UBC 951)</name>
    <dbReference type="NCBI Taxonomy" id="1037660"/>
    <lineage>
        <taxon>Eukaryota</taxon>
        <taxon>Fungi</taxon>
        <taxon>Dikarya</taxon>
        <taxon>Basidiomycota</taxon>
        <taxon>Ustilaginomycotina</taxon>
        <taxon>Exobasidiomycetes</taxon>
        <taxon>Georgefischeriales</taxon>
        <taxon>Tilletiariaceae</taxon>
        <taxon>Tilletiaria</taxon>
    </lineage>
</organism>
<evidence type="ECO:0000313" key="13">
    <source>
        <dbReference type="Proteomes" id="UP000027361"/>
    </source>
</evidence>
<dbReference type="InParanoid" id="A0A066VTN3"/>
<dbReference type="PANTHER" id="PTHR45624:SF57">
    <property type="entry name" value="MITOCHONDRIAL SUBSTRATE CARRIER FAMILY PROTEIN L"/>
    <property type="match status" value="1"/>
</dbReference>
<comment type="caution">
    <text evidence="12">The sequence shown here is derived from an EMBL/GenBank/DDBJ whole genome shotgun (WGS) entry which is preliminary data.</text>
</comment>
<feature type="repeat" description="Solcar" evidence="9">
    <location>
        <begin position="46"/>
        <end position="131"/>
    </location>
</feature>
<evidence type="ECO:0000256" key="4">
    <source>
        <dbReference type="ARBA" id="ARBA00022692"/>
    </source>
</evidence>
<dbReference type="InterPro" id="IPR023395">
    <property type="entry name" value="MCP_dom_sf"/>
</dbReference>
<dbReference type="InterPro" id="IPR018108">
    <property type="entry name" value="MCP_transmembrane"/>
</dbReference>
<evidence type="ECO:0000256" key="11">
    <source>
        <dbReference type="SAM" id="MobiDB-lite"/>
    </source>
</evidence>
<name>A0A066VTN3_TILAU</name>
<dbReference type="PANTHER" id="PTHR45624">
    <property type="entry name" value="MITOCHONDRIAL BASIC AMINO ACIDS TRANSPORTER-RELATED"/>
    <property type="match status" value="1"/>
</dbReference>
<dbReference type="HOGENOM" id="CLU_015166_16_4_1"/>
<keyword evidence="7" id="KW-0496">Mitochondrion</keyword>
<dbReference type="GO" id="GO:1990575">
    <property type="term" value="P:mitochondrial L-ornithine transmembrane transport"/>
    <property type="evidence" value="ECO:0007669"/>
    <property type="project" value="TreeGrafter"/>
</dbReference>
<keyword evidence="5" id="KW-0677">Repeat</keyword>
<feature type="repeat" description="Solcar" evidence="9">
    <location>
        <begin position="258"/>
        <end position="353"/>
    </location>
</feature>
<dbReference type="OMA" id="VYRESGW"/>
<accession>A0A066VTN3</accession>
<evidence type="ECO:0000256" key="6">
    <source>
        <dbReference type="ARBA" id="ARBA00022989"/>
    </source>
</evidence>
<comment type="similarity">
    <text evidence="2 10">Belongs to the mitochondrial carrier (TC 2.A.29) family.</text>
</comment>
<sequence>MAIETSDDGTVSSLDIKAASSSRVKLSDPTGKSKAADQDDSNWKSNASFKGFAAGTVSGLTKLAVGHPFDTIKIRMQVSPYGTFKGPGDALMQLIRKERIFGLYKGATPPAVGWAFTDSVLLGSLHNYRLMFSRLTGTGEGTGKPLPTYFHAISGLFAGWTNSLFTTPMELIKSKLQMQHQKVRFHIPGRTAGGAAAREFSGPINCVSQIVQHSGVRGMWHGLPANLLFRSNFAIMFGCYDWIHVQLSSLRGTRFEMSDAMRTFLAGGLAAELYWLVAFPSDVVKNRIMADSLRDPQHATIRSAFRSVWNHDGPNASVMRRVRTLYTGFLPCILRAFPTNAAALTAFEWTMRLMEAENTANH</sequence>
<evidence type="ECO:0000313" key="12">
    <source>
        <dbReference type="EMBL" id="KDN45087.1"/>
    </source>
</evidence>
<evidence type="ECO:0000256" key="5">
    <source>
        <dbReference type="ARBA" id="ARBA00022737"/>
    </source>
</evidence>
<keyword evidence="6" id="KW-1133">Transmembrane helix</keyword>
<dbReference type="RefSeq" id="XP_013243049.1">
    <property type="nucleotide sequence ID" value="XM_013387595.1"/>
</dbReference>
<dbReference type="GO" id="GO:0031966">
    <property type="term" value="C:mitochondrial membrane"/>
    <property type="evidence" value="ECO:0007669"/>
    <property type="project" value="UniProtKB-SubCell"/>
</dbReference>
<evidence type="ECO:0000256" key="3">
    <source>
        <dbReference type="ARBA" id="ARBA00022448"/>
    </source>
</evidence>
<dbReference type="PROSITE" id="PS50920">
    <property type="entry name" value="SOLCAR"/>
    <property type="match status" value="3"/>
</dbReference>
<evidence type="ECO:0000256" key="8">
    <source>
        <dbReference type="ARBA" id="ARBA00023136"/>
    </source>
</evidence>
<dbReference type="Proteomes" id="UP000027361">
    <property type="component" value="Unassembled WGS sequence"/>
</dbReference>
<dbReference type="SUPFAM" id="SSF103506">
    <property type="entry name" value="Mitochondrial carrier"/>
    <property type="match status" value="1"/>
</dbReference>
<protein>
    <submittedName>
        <fullName evidence="12">Mitochondrial carrier</fullName>
    </submittedName>
</protein>
<keyword evidence="13" id="KW-1185">Reference proteome</keyword>
<keyword evidence="4 9" id="KW-0812">Transmembrane</keyword>
<reference evidence="12 13" key="1">
    <citation type="submission" date="2014-05" db="EMBL/GenBank/DDBJ databases">
        <title>Draft genome sequence of a rare smut relative, Tilletiaria anomala UBC 951.</title>
        <authorList>
            <consortium name="DOE Joint Genome Institute"/>
            <person name="Toome M."/>
            <person name="Kuo A."/>
            <person name="Henrissat B."/>
            <person name="Lipzen A."/>
            <person name="Tritt A."/>
            <person name="Yoshinaga Y."/>
            <person name="Zane M."/>
            <person name="Barry K."/>
            <person name="Grigoriev I.V."/>
            <person name="Spatafora J.W."/>
            <person name="Aimea M.C."/>
        </authorList>
    </citation>
    <scope>NUCLEOTIDE SEQUENCE [LARGE SCALE GENOMIC DNA]</scope>
    <source>
        <strain evidence="12 13">UBC 951</strain>
    </source>
</reference>
<dbReference type="Gene3D" id="1.50.40.10">
    <property type="entry name" value="Mitochondrial carrier domain"/>
    <property type="match status" value="1"/>
</dbReference>